<reference evidence="2 3" key="1">
    <citation type="submission" date="2018-11" db="EMBL/GenBank/DDBJ databases">
        <authorList>
            <person name="Li F."/>
        </authorList>
    </citation>
    <scope>NUCLEOTIDE SEQUENCE [LARGE SCALE GENOMIC DNA]</scope>
    <source>
        <strain evidence="2 3">Gsoil 818</strain>
    </source>
</reference>
<evidence type="ECO:0000313" key="2">
    <source>
        <dbReference type="EMBL" id="RNM16119.1"/>
    </source>
</evidence>
<proteinExistence type="predicted"/>
<dbReference type="RefSeq" id="WP_123222372.1">
    <property type="nucleotide sequence ID" value="NZ_RJSF01000019.1"/>
</dbReference>
<dbReference type="AlphaFoldDB" id="A0A3N0GUL0"/>
<dbReference type="Gene3D" id="6.10.250.660">
    <property type="match status" value="1"/>
</dbReference>
<dbReference type="Proteomes" id="UP000279994">
    <property type="component" value="Unassembled WGS sequence"/>
</dbReference>
<protein>
    <submittedName>
        <fullName evidence="2">DivIVA domain-containing protein</fullName>
    </submittedName>
</protein>
<name>A0A3N0GUL0_9ACTN</name>
<comment type="caution">
    <text evidence="2">The sequence shown here is derived from an EMBL/GenBank/DDBJ whole genome shotgun (WGS) entry which is preliminary data.</text>
</comment>
<dbReference type="InterPro" id="IPR019933">
    <property type="entry name" value="DivIVA_domain"/>
</dbReference>
<evidence type="ECO:0000313" key="3">
    <source>
        <dbReference type="Proteomes" id="UP000279994"/>
    </source>
</evidence>
<evidence type="ECO:0000256" key="1">
    <source>
        <dbReference type="SAM" id="MobiDB-lite"/>
    </source>
</evidence>
<dbReference type="OrthoDB" id="5198800at2"/>
<organism evidence="2 3">
    <name type="scientific">Nocardioides pocheonensis</name>
    <dbReference type="NCBI Taxonomy" id="661485"/>
    <lineage>
        <taxon>Bacteria</taxon>
        <taxon>Bacillati</taxon>
        <taxon>Actinomycetota</taxon>
        <taxon>Actinomycetes</taxon>
        <taxon>Propionibacteriales</taxon>
        <taxon>Nocardioidaceae</taxon>
        <taxon>Nocardioides</taxon>
    </lineage>
</organism>
<dbReference type="NCBIfam" id="TIGR03544">
    <property type="entry name" value="DivI1A_domain"/>
    <property type="match status" value="1"/>
</dbReference>
<keyword evidence="3" id="KW-1185">Reference proteome</keyword>
<accession>A0A3N0GUL0</accession>
<sequence>MTQAYGDLVEAITNATFRPVRVREGYDMAGVDALLDRVVAALGRGEPVGPVLDEARLAHVRLREGYDIGEVDAFLEVVRRSAPSPEAPAIPPQRSSTVREPGAG</sequence>
<gene>
    <name evidence="2" type="ORF">EFL26_08220</name>
</gene>
<feature type="region of interest" description="Disordered" evidence="1">
    <location>
        <begin position="82"/>
        <end position="104"/>
    </location>
</feature>
<dbReference type="EMBL" id="RJSF01000019">
    <property type="protein sequence ID" value="RNM16119.1"/>
    <property type="molecule type" value="Genomic_DNA"/>
</dbReference>